<reference evidence="7 8" key="1">
    <citation type="submission" date="2010-08" db="EMBL/GenBank/DDBJ databases">
        <authorList>
            <consortium name="US DOE Joint Genome Institute (JGI-PGF)"/>
            <person name="Lucas S."/>
            <person name="Copeland A."/>
            <person name="Lapidus A."/>
            <person name="Cheng J.-F."/>
            <person name="Bruce D."/>
            <person name="Goodwin L."/>
            <person name="Pitluck S."/>
            <person name="Land M.L."/>
            <person name="Hauser L."/>
            <person name="Chang Y.-J."/>
            <person name="Anderson I.J."/>
            <person name="Johnson E."/>
            <person name="Mulhopadhyay B."/>
            <person name="Kyrpides N."/>
            <person name="Woyke T.J."/>
        </authorList>
    </citation>
    <scope>NUCLEOTIDE SEQUENCE [LARGE SCALE GENOMIC DNA]</scope>
    <source>
        <strain evidence="7 8">6</strain>
    </source>
</reference>
<name>I5AR40_EUBC6</name>
<dbReference type="GO" id="GO:0006415">
    <property type="term" value="P:translational termination"/>
    <property type="evidence" value="ECO:0007669"/>
    <property type="project" value="UniProtKB-UniRule"/>
</dbReference>
<keyword evidence="3 5" id="KW-0963">Cytoplasm</keyword>
<dbReference type="Gene3D" id="3.30.1360.40">
    <property type="match status" value="1"/>
</dbReference>
<keyword evidence="8" id="KW-1185">Reference proteome</keyword>
<dbReference type="SUPFAM" id="SSF55194">
    <property type="entry name" value="Ribosome recycling factor, RRF"/>
    <property type="match status" value="1"/>
</dbReference>
<evidence type="ECO:0000256" key="5">
    <source>
        <dbReference type="HAMAP-Rule" id="MF_00040"/>
    </source>
</evidence>
<dbReference type="STRING" id="633697.EubceDRAFT1_0410"/>
<dbReference type="PANTHER" id="PTHR20982:SF3">
    <property type="entry name" value="MITOCHONDRIAL RIBOSOME RECYCLING FACTOR PSEUDO 1"/>
    <property type="match status" value="1"/>
</dbReference>
<dbReference type="EMBL" id="CM001487">
    <property type="protein sequence ID" value="EIM56263.1"/>
    <property type="molecule type" value="Genomic_DNA"/>
</dbReference>
<dbReference type="NCBIfam" id="TIGR00496">
    <property type="entry name" value="frr"/>
    <property type="match status" value="1"/>
</dbReference>
<dbReference type="FunFam" id="3.30.1360.40:FF:000001">
    <property type="entry name" value="Ribosome-recycling factor"/>
    <property type="match status" value="1"/>
</dbReference>
<organism evidence="7 8">
    <name type="scientific">Eubacterium cellulosolvens (strain ATCC 43171 / JCM 9499 / 6)</name>
    <name type="common">Cillobacterium cellulosolvens</name>
    <dbReference type="NCBI Taxonomy" id="633697"/>
    <lineage>
        <taxon>Bacteria</taxon>
        <taxon>Bacillati</taxon>
        <taxon>Bacillota</taxon>
        <taxon>Clostridia</taxon>
        <taxon>Eubacteriales</taxon>
        <taxon>Eubacteriaceae</taxon>
        <taxon>Eubacterium</taxon>
    </lineage>
</organism>
<dbReference type="InterPro" id="IPR036191">
    <property type="entry name" value="RRF_sf"/>
</dbReference>
<reference evidence="7 8" key="2">
    <citation type="submission" date="2012-02" db="EMBL/GenBank/DDBJ databases">
        <title>Improved High-Quality Draft sequence of Eubacterium cellulosolvens 6.</title>
        <authorList>
            <consortium name="US DOE Joint Genome Institute"/>
            <person name="Lucas S."/>
            <person name="Han J."/>
            <person name="Lapidus A."/>
            <person name="Cheng J.-F."/>
            <person name="Goodwin L."/>
            <person name="Pitluck S."/>
            <person name="Peters L."/>
            <person name="Mikhailova N."/>
            <person name="Gu W."/>
            <person name="Detter J.C."/>
            <person name="Han C."/>
            <person name="Tapia R."/>
            <person name="Land M."/>
            <person name="Hauser L."/>
            <person name="Kyrpides N."/>
            <person name="Ivanova N."/>
            <person name="Pagani I."/>
            <person name="Johnson E."/>
            <person name="Mukhopadhyay B."/>
            <person name="Anderson I."/>
            <person name="Woyke T."/>
        </authorList>
    </citation>
    <scope>NUCLEOTIDE SEQUENCE [LARGE SCALE GENOMIC DNA]</scope>
    <source>
        <strain evidence="7 8">6</strain>
    </source>
</reference>
<dbReference type="Pfam" id="PF01765">
    <property type="entry name" value="RRF"/>
    <property type="match status" value="1"/>
</dbReference>
<dbReference type="CDD" id="cd00520">
    <property type="entry name" value="RRF"/>
    <property type="match status" value="1"/>
</dbReference>
<evidence type="ECO:0000313" key="7">
    <source>
        <dbReference type="EMBL" id="EIM56263.1"/>
    </source>
</evidence>
<accession>I5AR40</accession>
<dbReference type="OrthoDB" id="9804006at2"/>
<proteinExistence type="inferred from homology"/>
<dbReference type="Gene3D" id="1.10.132.20">
    <property type="entry name" value="Ribosome-recycling factor"/>
    <property type="match status" value="1"/>
</dbReference>
<sequence>MDERVKVYDEKMTKTIANLDSELATIRAGRANPHVLDRITVEYYGAPTPLQQVANITVPEARIIQIQPWEASMVKEIVKAIQMSELGINPSTDGKVVRLIFPELTEDRRKELTKDVKKKGEAAKVAIRNIRRDANDSFKKLEKAEDLSEDIIAGLEEDVQKLTDKYIKDIDKAVEVKSKELMTV</sequence>
<dbReference type="HOGENOM" id="CLU_073981_2_0_9"/>
<dbReference type="HAMAP" id="MF_00040">
    <property type="entry name" value="RRF"/>
    <property type="match status" value="1"/>
</dbReference>
<dbReference type="FunFam" id="1.10.132.20:FF:000001">
    <property type="entry name" value="Ribosome-recycling factor"/>
    <property type="match status" value="1"/>
</dbReference>
<dbReference type="GO" id="GO:0005737">
    <property type="term" value="C:cytoplasm"/>
    <property type="evidence" value="ECO:0007669"/>
    <property type="project" value="UniProtKB-SubCell"/>
</dbReference>
<dbReference type="PANTHER" id="PTHR20982">
    <property type="entry name" value="RIBOSOME RECYCLING FACTOR"/>
    <property type="match status" value="1"/>
</dbReference>
<evidence type="ECO:0000256" key="2">
    <source>
        <dbReference type="ARBA" id="ARBA00005912"/>
    </source>
</evidence>
<dbReference type="InterPro" id="IPR002661">
    <property type="entry name" value="Ribosome_recyc_fac"/>
</dbReference>
<comment type="function">
    <text evidence="5">Responsible for the release of ribosomes from messenger RNA at the termination of protein biosynthesis. May increase the efficiency of translation by recycling ribosomes from one round of translation to another.</text>
</comment>
<dbReference type="InterPro" id="IPR023584">
    <property type="entry name" value="Ribosome_recyc_fac_dom"/>
</dbReference>
<dbReference type="eggNOG" id="COG0233">
    <property type="taxonomic scope" value="Bacteria"/>
</dbReference>
<feature type="domain" description="Ribosome recycling factor" evidence="6">
    <location>
        <begin position="20"/>
        <end position="182"/>
    </location>
</feature>
<evidence type="ECO:0000313" key="8">
    <source>
        <dbReference type="Proteomes" id="UP000005753"/>
    </source>
</evidence>
<evidence type="ECO:0000256" key="1">
    <source>
        <dbReference type="ARBA" id="ARBA00004496"/>
    </source>
</evidence>
<dbReference type="GO" id="GO:0043023">
    <property type="term" value="F:ribosomal large subunit binding"/>
    <property type="evidence" value="ECO:0007669"/>
    <property type="project" value="TreeGrafter"/>
</dbReference>
<protein>
    <recommendedName>
        <fullName evidence="5">Ribosome-recycling factor</fullName>
        <shortName evidence="5">RRF</shortName>
    </recommendedName>
    <alternativeName>
        <fullName evidence="5">Ribosome-releasing factor</fullName>
    </alternativeName>
</protein>
<evidence type="ECO:0000256" key="3">
    <source>
        <dbReference type="ARBA" id="ARBA00022490"/>
    </source>
</evidence>
<keyword evidence="4 5" id="KW-0648">Protein biosynthesis</keyword>
<evidence type="ECO:0000259" key="6">
    <source>
        <dbReference type="Pfam" id="PF01765"/>
    </source>
</evidence>
<gene>
    <name evidence="5" type="primary">frr</name>
    <name evidence="7" type="ORF">EubceDRAFT1_0410</name>
</gene>
<comment type="similarity">
    <text evidence="2 5">Belongs to the RRF family.</text>
</comment>
<evidence type="ECO:0000256" key="4">
    <source>
        <dbReference type="ARBA" id="ARBA00022917"/>
    </source>
</evidence>
<dbReference type="Proteomes" id="UP000005753">
    <property type="component" value="Chromosome"/>
</dbReference>
<comment type="subcellular location">
    <subcellularLocation>
        <location evidence="1 5">Cytoplasm</location>
    </subcellularLocation>
</comment>
<dbReference type="AlphaFoldDB" id="I5AR40"/>